<dbReference type="SUPFAM" id="SSF48452">
    <property type="entry name" value="TPR-like"/>
    <property type="match status" value="1"/>
</dbReference>
<evidence type="ECO:0000313" key="5">
    <source>
        <dbReference type="Proteomes" id="UP000317036"/>
    </source>
</evidence>
<comment type="caution">
    <text evidence="4">The sequence shown here is derived from an EMBL/GenBank/DDBJ whole genome shotgun (WGS) entry which is preliminary data.</text>
</comment>
<dbReference type="InterPro" id="IPR011990">
    <property type="entry name" value="TPR-like_helical_dom_sf"/>
</dbReference>
<protein>
    <submittedName>
        <fullName evidence="4">Tetratricopeptide repeat protein</fullName>
    </submittedName>
</protein>
<dbReference type="Pfam" id="PF13414">
    <property type="entry name" value="TPR_11"/>
    <property type="match status" value="1"/>
</dbReference>
<dbReference type="PANTHER" id="PTHR44227:SF3">
    <property type="entry name" value="PROTEIN O-MANNOSYL-TRANSFERASE TMTC4"/>
    <property type="match status" value="1"/>
</dbReference>
<sequence>MDGEEAIRKAYESILKHDFEQAIAWFERAIALKPDRAEYHYKLSITYARSNKLEKAIVHAREAVKLDPRDEHYTFHYNHLQAKALLFQAEKLFEETDERLWLAVAFLKQAVELDPLSLEAFLLLSIAYARLQEFSLAIQAVKELLKLDPQHAIGNRLIEEYQLKWRQYMQKAFPSGTLSERVEIKDESDH</sequence>
<dbReference type="SMART" id="SM00028">
    <property type="entry name" value="TPR"/>
    <property type="match status" value="4"/>
</dbReference>
<dbReference type="GO" id="GO:0030968">
    <property type="term" value="P:endoplasmic reticulum unfolded protein response"/>
    <property type="evidence" value="ECO:0007669"/>
    <property type="project" value="TreeGrafter"/>
</dbReference>
<dbReference type="GO" id="GO:0000030">
    <property type="term" value="F:mannosyltransferase activity"/>
    <property type="evidence" value="ECO:0007669"/>
    <property type="project" value="TreeGrafter"/>
</dbReference>
<dbReference type="InterPro" id="IPR019734">
    <property type="entry name" value="TPR_rpt"/>
</dbReference>
<dbReference type="InterPro" id="IPR052346">
    <property type="entry name" value="O-mannosyl-transferase_TMTC"/>
</dbReference>
<dbReference type="OrthoDB" id="2658522at2"/>
<evidence type="ECO:0000256" key="3">
    <source>
        <dbReference type="PROSITE-ProRule" id="PRU00339"/>
    </source>
</evidence>
<feature type="repeat" description="TPR" evidence="3">
    <location>
        <begin position="118"/>
        <end position="151"/>
    </location>
</feature>
<dbReference type="PROSITE" id="PS50005">
    <property type="entry name" value="TPR"/>
    <property type="match status" value="2"/>
</dbReference>
<keyword evidence="5" id="KW-1185">Reference proteome</keyword>
<dbReference type="Proteomes" id="UP000317036">
    <property type="component" value="Unassembled WGS sequence"/>
</dbReference>
<name>A0A559KHN8_9BACL</name>
<organism evidence="4 5">
    <name type="scientific">Paenibacillus cremeus</name>
    <dbReference type="NCBI Taxonomy" id="2163881"/>
    <lineage>
        <taxon>Bacteria</taxon>
        <taxon>Bacillati</taxon>
        <taxon>Bacillota</taxon>
        <taxon>Bacilli</taxon>
        <taxon>Bacillales</taxon>
        <taxon>Paenibacillaceae</taxon>
        <taxon>Paenibacillus</taxon>
    </lineage>
</organism>
<dbReference type="PANTHER" id="PTHR44227">
    <property type="match status" value="1"/>
</dbReference>
<evidence type="ECO:0000256" key="1">
    <source>
        <dbReference type="ARBA" id="ARBA00022737"/>
    </source>
</evidence>
<accession>A0A559KHN8</accession>
<gene>
    <name evidence="4" type="ORF">FPZ49_02765</name>
</gene>
<evidence type="ECO:0000313" key="4">
    <source>
        <dbReference type="EMBL" id="TVY11642.1"/>
    </source>
</evidence>
<dbReference type="AlphaFoldDB" id="A0A559KHN8"/>
<proteinExistence type="predicted"/>
<keyword evidence="2 3" id="KW-0802">TPR repeat</keyword>
<dbReference type="Pfam" id="PF13432">
    <property type="entry name" value="TPR_16"/>
    <property type="match status" value="1"/>
</dbReference>
<dbReference type="Gene3D" id="1.25.40.10">
    <property type="entry name" value="Tetratricopeptide repeat domain"/>
    <property type="match status" value="2"/>
</dbReference>
<keyword evidence="1" id="KW-0677">Repeat</keyword>
<feature type="repeat" description="TPR" evidence="3">
    <location>
        <begin position="37"/>
        <end position="70"/>
    </location>
</feature>
<dbReference type="EMBL" id="VNJI01000002">
    <property type="protein sequence ID" value="TVY11642.1"/>
    <property type="molecule type" value="Genomic_DNA"/>
</dbReference>
<evidence type="ECO:0000256" key="2">
    <source>
        <dbReference type="ARBA" id="ARBA00022803"/>
    </source>
</evidence>
<reference evidence="4 5" key="1">
    <citation type="submission" date="2019-07" db="EMBL/GenBank/DDBJ databases">
        <authorList>
            <person name="Kim J."/>
        </authorList>
    </citation>
    <scope>NUCLEOTIDE SEQUENCE [LARGE SCALE GENOMIC DNA]</scope>
    <source>
        <strain evidence="4 5">JC52</strain>
    </source>
</reference>
<dbReference type="GO" id="GO:0035269">
    <property type="term" value="P:protein O-linked glycosylation via mannose"/>
    <property type="evidence" value="ECO:0007669"/>
    <property type="project" value="TreeGrafter"/>
</dbReference>
<dbReference type="RefSeq" id="WP_144842935.1">
    <property type="nucleotide sequence ID" value="NZ_VNJI01000002.1"/>
</dbReference>